<sequence>SAETSCWRLCSPGPGLQDSSALAGAAHGAPPVGGGEATQQLLVPSTSVTDLSCPGAPPAPPPPPKRHCRSLSVPEDLSRCRAPWRPSGSKIWTPVKRRCHSGGGAGGSCPLQGPQRPQRAPSSSLPSPSSPTFFSLALSPDSPLHWSFPWEAGAEAGGGGCFFPSPPSSSSSPLFCAPPPPLSQRRFSLSPVHIQEAAARFLPPPPGPPSPSSALRKAAACQSSCCSLRCEVRPPGPPCAGLKHLAHRNLVLAFPALWKMTDTTLPTSRRAVTSGGLSQTRSSDPLCCGDWGSGACRGGGMCLGQEPGLGCLLGSHSPPEGLGVSIGPLSESEEEEEEDDDDSKSDSEEQQGVFERDCTELDLTLIEEN</sequence>
<keyword evidence="4" id="KW-1185">Reference proteome</keyword>
<dbReference type="STRING" id="7918.ENSLOCP00000011708"/>
<dbReference type="EMBL" id="AHAT01027536">
    <property type="status" value="NOT_ANNOTATED_CDS"/>
    <property type="molecule type" value="Genomic_DNA"/>
</dbReference>
<dbReference type="Bgee" id="ENSLOCG00000009584">
    <property type="expression patterns" value="Expressed in testis and 13 other cell types or tissues"/>
</dbReference>
<dbReference type="GeneTree" id="ENSGT00940000176157"/>
<name>W5MTJ9_LEPOC</name>
<dbReference type="HOGENOM" id="CLU_054215_1_0_1"/>
<evidence type="ECO:0008006" key="5">
    <source>
        <dbReference type="Google" id="ProtNLM"/>
    </source>
</evidence>
<dbReference type="FunCoup" id="W5MTJ9">
    <property type="interactions" value="694"/>
</dbReference>
<dbReference type="Pfam" id="PF15242">
    <property type="entry name" value="FAM53"/>
    <property type="match status" value="1"/>
</dbReference>
<evidence type="ECO:0000313" key="4">
    <source>
        <dbReference type="Proteomes" id="UP000018468"/>
    </source>
</evidence>
<dbReference type="PANTHER" id="PTHR28567:SF4">
    <property type="entry name" value="PROTEIN FAM53C"/>
    <property type="match status" value="1"/>
</dbReference>
<dbReference type="GO" id="GO:0006606">
    <property type="term" value="P:protein import into nucleus"/>
    <property type="evidence" value="ECO:0000318"/>
    <property type="project" value="GO_Central"/>
</dbReference>
<dbReference type="OMA" id="KVWTPIK"/>
<proteinExistence type="inferred from homology"/>
<dbReference type="EMBL" id="AHAT01027537">
    <property type="status" value="NOT_ANNOTATED_CDS"/>
    <property type="molecule type" value="Genomic_DNA"/>
</dbReference>
<dbReference type="PANTHER" id="PTHR28567">
    <property type="entry name" value="PROTEIN FAM53A-LIKE ISOFORM X1"/>
    <property type="match status" value="1"/>
</dbReference>
<feature type="region of interest" description="Disordered" evidence="2">
    <location>
        <begin position="92"/>
        <end position="132"/>
    </location>
</feature>
<dbReference type="eggNOG" id="ENOG502RW5C">
    <property type="taxonomic scope" value="Eukaryota"/>
</dbReference>
<dbReference type="EMBL" id="AHAT01027539">
    <property type="status" value="NOT_ANNOTATED_CDS"/>
    <property type="molecule type" value="Genomic_DNA"/>
</dbReference>
<feature type="region of interest" description="Disordered" evidence="2">
    <location>
        <begin position="322"/>
        <end position="369"/>
    </location>
</feature>
<dbReference type="EMBL" id="AHAT01027538">
    <property type="status" value="NOT_ANNOTATED_CDS"/>
    <property type="molecule type" value="Genomic_DNA"/>
</dbReference>
<feature type="compositionally biased region" description="Acidic residues" evidence="2">
    <location>
        <begin position="331"/>
        <end position="343"/>
    </location>
</feature>
<organism evidence="3 4">
    <name type="scientific">Lepisosteus oculatus</name>
    <name type="common">Spotted gar</name>
    <dbReference type="NCBI Taxonomy" id="7918"/>
    <lineage>
        <taxon>Eukaryota</taxon>
        <taxon>Metazoa</taxon>
        <taxon>Chordata</taxon>
        <taxon>Craniata</taxon>
        <taxon>Vertebrata</taxon>
        <taxon>Euteleostomi</taxon>
        <taxon>Actinopterygii</taxon>
        <taxon>Neopterygii</taxon>
        <taxon>Holostei</taxon>
        <taxon>Semionotiformes</taxon>
        <taxon>Lepisosteidae</taxon>
        <taxon>Lepisosteus</taxon>
    </lineage>
</organism>
<evidence type="ECO:0000313" key="3">
    <source>
        <dbReference type="Ensembl" id="ENSLOCP00000011708.1"/>
    </source>
</evidence>
<evidence type="ECO:0000256" key="2">
    <source>
        <dbReference type="SAM" id="MobiDB-lite"/>
    </source>
</evidence>
<dbReference type="InParanoid" id="W5MTJ9"/>
<dbReference type="Ensembl" id="ENSLOCT00000011726.1">
    <property type="protein sequence ID" value="ENSLOCP00000011708.1"/>
    <property type="gene ID" value="ENSLOCG00000009584.1"/>
</dbReference>
<feature type="compositionally biased region" description="Low complexity" evidence="2">
    <location>
        <begin position="114"/>
        <end position="132"/>
    </location>
</feature>
<dbReference type="EMBL" id="AHAT01027535">
    <property type="status" value="NOT_ANNOTATED_CDS"/>
    <property type="molecule type" value="Genomic_DNA"/>
</dbReference>
<dbReference type="GO" id="GO:0005634">
    <property type="term" value="C:nucleus"/>
    <property type="evidence" value="ECO:0000318"/>
    <property type="project" value="GO_Central"/>
</dbReference>
<comment type="similarity">
    <text evidence="1">Belongs to the FAM53 family.</text>
</comment>
<protein>
    <recommendedName>
        <fullName evidence="5">Family with sequence similarity 53 member C</fullName>
    </recommendedName>
</protein>
<reference evidence="3" key="3">
    <citation type="submission" date="2025-09" db="UniProtKB">
        <authorList>
            <consortium name="Ensembl"/>
        </authorList>
    </citation>
    <scope>IDENTIFICATION</scope>
</reference>
<feature type="region of interest" description="Disordered" evidence="2">
    <location>
        <begin position="44"/>
        <end position="71"/>
    </location>
</feature>
<evidence type="ECO:0000256" key="1">
    <source>
        <dbReference type="ARBA" id="ARBA00010984"/>
    </source>
</evidence>
<dbReference type="InterPro" id="IPR029356">
    <property type="entry name" value="FAM53"/>
</dbReference>
<reference evidence="3" key="2">
    <citation type="submission" date="2025-08" db="UniProtKB">
        <authorList>
            <consortium name="Ensembl"/>
        </authorList>
    </citation>
    <scope>IDENTIFICATION</scope>
</reference>
<dbReference type="Proteomes" id="UP000018468">
    <property type="component" value="Linkage group LG6"/>
</dbReference>
<accession>W5MTJ9</accession>
<reference evidence="4" key="1">
    <citation type="submission" date="2011-12" db="EMBL/GenBank/DDBJ databases">
        <title>The Draft Genome of Lepisosteus oculatus.</title>
        <authorList>
            <consortium name="The Broad Institute Genome Assembly &amp; Analysis Group"/>
            <consortium name="Computational R&amp;D Group"/>
            <consortium name="and Sequencing Platform"/>
            <person name="Di Palma F."/>
            <person name="Alfoldi J."/>
            <person name="Johnson J."/>
            <person name="Berlin A."/>
            <person name="Gnerre S."/>
            <person name="Jaffe D."/>
            <person name="MacCallum I."/>
            <person name="Young S."/>
            <person name="Walker B.J."/>
            <person name="Lander E.S."/>
            <person name="Lindblad-Toh K."/>
        </authorList>
    </citation>
    <scope>NUCLEOTIDE SEQUENCE [LARGE SCALE GENOMIC DNA]</scope>
</reference>
<dbReference type="AlphaFoldDB" id="W5MTJ9"/>